<evidence type="ECO:0000256" key="2">
    <source>
        <dbReference type="ARBA" id="ARBA00023125"/>
    </source>
</evidence>
<dbReference type="PROSITE" id="PS50995">
    <property type="entry name" value="HTH_MARR_2"/>
    <property type="match status" value="1"/>
</dbReference>
<evidence type="ECO:0000313" key="5">
    <source>
        <dbReference type="EMBL" id="QDV19682.1"/>
    </source>
</evidence>
<keyword evidence="3" id="KW-0804">Transcription</keyword>
<evidence type="ECO:0000259" key="4">
    <source>
        <dbReference type="PROSITE" id="PS50995"/>
    </source>
</evidence>
<name>A0A518FTK8_9PLAN</name>
<dbReference type="OrthoDB" id="9799747at2"/>
<dbReference type="EMBL" id="CP036317">
    <property type="protein sequence ID" value="QDV19682.1"/>
    <property type="molecule type" value="Genomic_DNA"/>
</dbReference>
<dbReference type="GO" id="GO:0006950">
    <property type="term" value="P:response to stress"/>
    <property type="evidence" value="ECO:0007669"/>
    <property type="project" value="TreeGrafter"/>
</dbReference>
<dbReference type="SUPFAM" id="SSF46785">
    <property type="entry name" value="Winged helix' DNA-binding domain"/>
    <property type="match status" value="1"/>
</dbReference>
<dbReference type="GO" id="GO:0003700">
    <property type="term" value="F:DNA-binding transcription factor activity"/>
    <property type="evidence" value="ECO:0007669"/>
    <property type="project" value="InterPro"/>
</dbReference>
<dbReference type="Gene3D" id="1.10.10.10">
    <property type="entry name" value="Winged helix-like DNA-binding domain superfamily/Winged helix DNA-binding domain"/>
    <property type="match status" value="1"/>
</dbReference>
<dbReference type="PROSITE" id="PS01117">
    <property type="entry name" value="HTH_MARR_1"/>
    <property type="match status" value="1"/>
</dbReference>
<reference evidence="5 6" key="1">
    <citation type="submission" date="2019-02" db="EMBL/GenBank/DDBJ databases">
        <title>Deep-cultivation of Planctomycetes and their phenomic and genomic characterization uncovers novel biology.</title>
        <authorList>
            <person name="Wiegand S."/>
            <person name="Jogler M."/>
            <person name="Boedeker C."/>
            <person name="Pinto D."/>
            <person name="Vollmers J."/>
            <person name="Rivas-Marin E."/>
            <person name="Kohn T."/>
            <person name="Peeters S.H."/>
            <person name="Heuer A."/>
            <person name="Rast P."/>
            <person name="Oberbeckmann S."/>
            <person name="Bunk B."/>
            <person name="Jeske O."/>
            <person name="Meyerdierks A."/>
            <person name="Storesund J.E."/>
            <person name="Kallscheuer N."/>
            <person name="Luecker S."/>
            <person name="Lage O.M."/>
            <person name="Pohl T."/>
            <person name="Merkel B.J."/>
            <person name="Hornburger P."/>
            <person name="Mueller R.-W."/>
            <person name="Bruemmer F."/>
            <person name="Labrenz M."/>
            <person name="Spormann A.M."/>
            <person name="Op den Camp H."/>
            <person name="Overmann J."/>
            <person name="Amann R."/>
            <person name="Jetten M.S.M."/>
            <person name="Mascher T."/>
            <person name="Medema M.H."/>
            <person name="Devos D.P."/>
            <person name="Kaster A.-K."/>
            <person name="Ovreas L."/>
            <person name="Rohde M."/>
            <person name="Galperin M.Y."/>
            <person name="Jogler C."/>
        </authorList>
    </citation>
    <scope>NUCLEOTIDE SEQUENCE [LARGE SCALE GENOMIC DNA]</scope>
    <source>
        <strain evidence="5 6">Pan153</strain>
    </source>
</reference>
<dbReference type="RefSeq" id="WP_145457650.1">
    <property type="nucleotide sequence ID" value="NZ_CP036317.1"/>
</dbReference>
<dbReference type="InterPro" id="IPR039422">
    <property type="entry name" value="MarR/SlyA-like"/>
</dbReference>
<keyword evidence="1" id="KW-0805">Transcription regulation</keyword>
<proteinExistence type="predicted"/>
<dbReference type="PANTHER" id="PTHR33164">
    <property type="entry name" value="TRANSCRIPTIONAL REGULATOR, MARR FAMILY"/>
    <property type="match status" value="1"/>
</dbReference>
<sequence>MNTKPTQLQQELKKKQAFQSPEIEAILNVLRTSDQLQNRLGKLFREYGLTSSQYNVLRILRGEGKPLPSLEIASRMVQVVPAITGLIDRLEKQGLVRRKRCQKDRRVVYVEITSQGITLLNEMDLPLRELHTELLGHLTEEELTELNQLLVKARQNCCVGAGTAG</sequence>
<evidence type="ECO:0000256" key="1">
    <source>
        <dbReference type="ARBA" id="ARBA00023015"/>
    </source>
</evidence>
<dbReference type="Proteomes" id="UP000320839">
    <property type="component" value="Chromosome"/>
</dbReference>
<dbReference type="Pfam" id="PF01047">
    <property type="entry name" value="MarR"/>
    <property type="match status" value="1"/>
</dbReference>
<evidence type="ECO:0000256" key="3">
    <source>
        <dbReference type="ARBA" id="ARBA00023163"/>
    </source>
</evidence>
<dbReference type="SMART" id="SM00347">
    <property type="entry name" value="HTH_MARR"/>
    <property type="match status" value="1"/>
</dbReference>
<gene>
    <name evidence="5" type="primary">mhqR_2</name>
    <name evidence="5" type="ORF">Pan153_43480</name>
</gene>
<dbReference type="InterPro" id="IPR023187">
    <property type="entry name" value="Tscrpt_reg_MarR-type_CS"/>
</dbReference>
<keyword evidence="2" id="KW-0238">DNA-binding</keyword>
<dbReference type="PANTHER" id="PTHR33164:SF101">
    <property type="entry name" value="TRANSCRIPTIONAL REPRESSOR MPRA"/>
    <property type="match status" value="1"/>
</dbReference>
<evidence type="ECO:0000313" key="6">
    <source>
        <dbReference type="Proteomes" id="UP000320839"/>
    </source>
</evidence>
<dbReference type="AlphaFoldDB" id="A0A518FTK8"/>
<dbReference type="InterPro" id="IPR000835">
    <property type="entry name" value="HTH_MarR-typ"/>
</dbReference>
<protein>
    <submittedName>
        <fullName evidence="5">HTH-type transcriptional regulator MhqR</fullName>
    </submittedName>
</protein>
<dbReference type="GO" id="GO:0003677">
    <property type="term" value="F:DNA binding"/>
    <property type="evidence" value="ECO:0007669"/>
    <property type="project" value="UniProtKB-KW"/>
</dbReference>
<accession>A0A518FTK8</accession>
<dbReference type="InterPro" id="IPR036390">
    <property type="entry name" value="WH_DNA-bd_sf"/>
</dbReference>
<organism evidence="5 6">
    <name type="scientific">Gimesia panareensis</name>
    <dbReference type="NCBI Taxonomy" id="2527978"/>
    <lineage>
        <taxon>Bacteria</taxon>
        <taxon>Pseudomonadati</taxon>
        <taxon>Planctomycetota</taxon>
        <taxon>Planctomycetia</taxon>
        <taxon>Planctomycetales</taxon>
        <taxon>Planctomycetaceae</taxon>
        <taxon>Gimesia</taxon>
    </lineage>
</organism>
<feature type="domain" description="HTH marR-type" evidence="4">
    <location>
        <begin position="22"/>
        <end position="155"/>
    </location>
</feature>
<dbReference type="InterPro" id="IPR036388">
    <property type="entry name" value="WH-like_DNA-bd_sf"/>
</dbReference>